<evidence type="ECO:0000313" key="2">
    <source>
        <dbReference type="Proteomes" id="UP000815677"/>
    </source>
</evidence>
<dbReference type="Proteomes" id="UP000815677">
    <property type="component" value="Unassembled WGS sequence"/>
</dbReference>
<sequence>MAAPPGPQTFSVPVYSDPVQSNIDDELSNHQPPFEKFYKGILYPTEGEPLFVDVPVRMGCDSASSPYDLDVLWWVGVGNSPETSSIDVEASSLAVFYWPLDDPRPLKRSYVVFCAQQGFNDLTSSDTAHPINSLINDMTTLPGRGWRGNILILKSALHYGKKNKYEMGVSSMTECDILVHVQQIQIMPSLPTQLSLESVVEVARHSNWNDVMAMAHTCKKFRRAAKHTVSQRIGNRIGRILLGAAHSPELRRKVSNVLLKLLHSTQAAIVGSVPLAILSLTHTTDESVEINDLNILVPVDFVGVWYRFLLESLGFMWCVKYTRTLSSAEEIRGPTVRIRAEYKDHIRTFACFKREAS</sequence>
<evidence type="ECO:0000313" key="1">
    <source>
        <dbReference type="EMBL" id="GAT46920.1"/>
    </source>
</evidence>
<dbReference type="EMBL" id="DF842916">
    <property type="protein sequence ID" value="GAT46920.1"/>
    <property type="molecule type" value="Genomic_DNA"/>
</dbReference>
<evidence type="ECO:0008006" key="3">
    <source>
        <dbReference type="Google" id="ProtNLM"/>
    </source>
</evidence>
<proteinExistence type="predicted"/>
<name>A0ABQ0L7K2_MYCCL</name>
<organism evidence="1 2">
    <name type="scientific">Mycena chlorophos</name>
    <name type="common">Agaric fungus</name>
    <name type="synonym">Agaricus chlorophos</name>
    <dbReference type="NCBI Taxonomy" id="658473"/>
    <lineage>
        <taxon>Eukaryota</taxon>
        <taxon>Fungi</taxon>
        <taxon>Dikarya</taxon>
        <taxon>Basidiomycota</taxon>
        <taxon>Agaricomycotina</taxon>
        <taxon>Agaricomycetes</taxon>
        <taxon>Agaricomycetidae</taxon>
        <taxon>Agaricales</taxon>
        <taxon>Marasmiineae</taxon>
        <taxon>Mycenaceae</taxon>
        <taxon>Mycena</taxon>
    </lineage>
</organism>
<keyword evidence="2" id="KW-1185">Reference proteome</keyword>
<protein>
    <recommendedName>
        <fullName evidence="3">F-box domain-containing protein</fullName>
    </recommendedName>
</protein>
<gene>
    <name evidence="1" type="ORF">MCHLO_04413</name>
</gene>
<reference evidence="1" key="1">
    <citation type="submission" date="2014-09" db="EMBL/GenBank/DDBJ databases">
        <title>Genome sequence of the luminous mushroom Mycena chlorophos for searching fungal bioluminescence genes.</title>
        <authorList>
            <person name="Tanaka Y."/>
            <person name="Kasuga D."/>
            <person name="Oba Y."/>
            <person name="Hase S."/>
            <person name="Sato K."/>
            <person name="Oba Y."/>
            <person name="Sakakibara Y."/>
        </authorList>
    </citation>
    <scope>NUCLEOTIDE SEQUENCE</scope>
</reference>
<accession>A0ABQ0L7K2</accession>